<comment type="caution">
    <text evidence="3">The sequence shown here is derived from an EMBL/GenBank/DDBJ whole genome shotgun (WGS) entry which is preliminary data.</text>
</comment>
<accession>A0A2S8SWZ2</accession>
<dbReference type="EMBL" id="NIGF01000001">
    <property type="protein sequence ID" value="PQV65315.1"/>
    <property type="molecule type" value="Genomic_DNA"/>
</dbReference>
<dbReference type="AlphaFoldDB" id="A0A2S8SWZ2"/>
<dbReference type="InterPro" id="IPR036366">
    <property type="entry name" value="PGBDSf"/>
</dbReference>
<evidence type="ECO:0000259" key="2">
    <source>
        <dbReference type="Pfam" id="PF01471"/>
    </source>
</evidence>
<dbReference type="Proteomes" id="UP000237684">
    <property type="component" value="Unassembled WGS sequence"/>
</dbReference>
<feature type="signal peptide" evidence="1">
    <location>
        <begin position="1"/>
        <end position="20"/>
    </location>
</feature>
<protein>
    <submittedName>
        <fullName evidence="3">Peptidoglycan binding domain-containing protein</fullName>
    </submittedName>
</protein>
<dbReference type="InParanoid" id="A0A2S8SWZ2"/>
<dbReference type="Pfam" id="PF01471">
    <property type="entry name" value="PG_binding_1"/>
    <property type="match status" value="1"/>
</dbReference>
<dbReference type="SUPFAM" id="SSF47090">
    <property type="entry name" value="PGBD-like"/>
    <property type="match status" value="1"/>
</dbReference>
<dbReference type="InterPro" id="IPR036365">
    <property type="entry name" value="PGBD-like_sf"/>
</dbReference>
<dbReference type="Gene3D" id="1.10.101.10">
    <property type="entry name" value="PGBD-like superfamily/PGBD"/>
    <property type="match status" value="1"/>
</dbReference>
<dbReference type="OrthoDB" id="9810670at2"/>
<keyword evidence="1" id="KW-0732">Signal</keyword>
<dbReference type="InterPro" id="IPR002477">
    <property type="entry name" value="Peptidoglycan-bd-like"/>
</dbReference>
<organism evidence="3 4">
    <name type="scientific">Abditibacterium utsteinense</name>
    <dbReference type="NCBI Taxonomy" id="1960156"/>
    <lineage>
        <taxon>Bacteria</taxon>
        <taxon>Pseudomonadati</taxon>
        <taxon>Abditibacteriota</taxon>
        <taxon>Abditibacteriia</taxon>
        <taxon>Abditibacteriales</taxon>
        <taxon>Abditibacteriaceae</taxon>
        <taxon>Abditibacterium</taxon>
    </lineage>
</organism>
<proteinExistence type="predicted"/>
<feature type="chain" id="PRO_5015517095" evidence="1">
    <location>
        <begin position="21"/>
        <end position="83"/>
    </location>
</feature>
<dbReference type="RefSeq" id="WP_105482062.1">
    <property type="nucleotide sequence ID" value="NZ_NIGF01000001.1"/>
</dbReference>
<gene>
    <name evidence="3" type="ORF">B1R32_10153</name>
</gene>
<evidence type="ECO:0000256" key="1">
    <source>
        <dbReference type="SAM" id="SignalP"/>
    </source>
</evidence>
<sequence length="83" mass="9056">MKQPIALFLALLFVAPTVSAKAQTAESCSTTSGLCWPKLKRGASSEKVRTLQILLHSRGFRVARDGRFGSSTDSAVRSFQKQK</sequence>
<feature type="domain" description="Peptidoglycan binding-like" evidence="2">
    <location>
        <begin position="45"/>
        <end position="82"/>
    </location>
</feature>
<keyword evidence="4" id="KW-1185">Reference proteome</keyword>
<evidence type="ECO:0000313" key="3">
    <source>
        <dbReference type="EMBL" id="PQV65315.1"/>
    </source>
</evidence>
<evidence type="ECO:0000313" key="4">
    <source>
        <dbReference type="Proteomes" id="UP000237684"/>
    </source>
</evidence>
<name>A0A2S8SWZ2_9BACT</name>
<reference evidence="3 4" key="1">
    <citation type="journal article" date="2018" name="Syst. Appl. Microbiol.">
        <title>Abditibacterium utsteinense sp. nov., the first cultivated member of candidate phylum FBP, isolated from ice-free Antarctic soil samples.</title>
        <authorList>
            <person name="Tahon G."/>
            <person name="Tytgat B."/>
            <person name="Lebbe L."/>
            <person name="Carlier A."/>
            <person name="Willems A."/>
        </authorList>
    </citation>
    <scope>NUCLEOTIDE SEQUENCE [LARGE SCALE GENOMIC DNA]</scope>
    <source>
        <strain evidence="3 4">LMG 29911</strain>
    </source>
</reference>